<gene>
    <name evidence="2" type="ORF">BGZ95_007513</name>
</gene>
<organism evidence="2 3">
    <name type="scientific">Linnemannia exigua</name>
    <dbReference type="NCBI Taxonomy" id="604196"/>
    <lineage>
        <taxon>Eukaryota</taxon>
        <taxon>Fungi</taxon>
        <taxon>Fungi incertae sedis</taxon>
        <taxon>Mucoromycota</taxon>
        <taxon>Mortierellomycotina</taxon>
        <taxon>Mortierellomycetes</taxon>
        <taxon>Mortierellales</taxon>
        <taxon>Mortierellaceae</taxon>
        <taxon>Linnemannia</taxon>
    </lineage>
</organism>
<sequence>SLHLIVPVPSSTSIHLLLYTFHNKSTHSHNSICNKSNGRKQYHNTPLLLTIASLPGIAGPPTTAQSTNMSSTPRTSRKHSVSALQPLLSNDAENDGTKRKRTEHGGKAVKGKAVKEKAVRVKEEDTKFWKKPGMDTFLDWLLNADNQQRFKTTGTTAGTLVKDLRDEIATFINNNSEDRGKDGGRDLKMKKTGGGDDEADGLEEQVRKICPMFARFHDVYLHSTRVYPFFMVQTTTIPGEPEPVFDNSDENSNSDRSDSDEGDEGDASHEHVQASDDDVETRTTNSITAAARLSQQQRKQDRKK</sequence>
<name>A0AAD4H1M5_9FUNG</name>
<dbReference type="Proteomes" id="UP001194580">
    <property type="component" value="Unassembled WGS sequence"/>
</dbReference>
<protein>
    <submittedName>
        <fullName evidence="2">Uncharacterized protein</fullName>
    </submittedName>
</protein>
<feature type="compositionally biased region" description="Basic and acidic residues" evidence="1">
    <location>
        <begin position="176"/>
        <end position="189"/>
    </location>
</feature>
<feature type="non-terminal residue" evidence="2">
    <location>
        <position position="1"/>
    </location>
</feature>
<evidence type="ECO:0000256" key="1">
    <source>
        <dbReference type="SAM" id="MobiDB-lite"/>
    </source>
</evidence>
<feature type="region of interest" description="Disordered" evidence="1">
    <location>
        <begin position="56"/>
        <end position="114"/>
    </location>
</feature>
<dbReference type="EMBL" id="JAAAIL010003696">
    <property type="protein sequence ID" value="KAG0249503.1"/>
    <property type="molecule type" value="Genomic_DNA"/>
</dbReference>
<evidence type="ECO:0000313" key="2">
    <source>
        <dbReference type="EMBL" id="KAG0249503.1"/>
    </source>
</evidence>
<feature type="region of interest" description="Disordered" evidence="1">
    <location>
        <begin position="174"/>
        <end position="200"/>
    </location>
</feature>
<accession>A0AAD4H1M5</accession>
<feature type="compositionally biased region" description="Polar residues" evidence="1">
    <location>
        <begin position="282"/>
        <end position="297"/>
    </location>
</feature>
<keyword evidence="3" id="KW-1185">Reference proteome</keyword>
<comment type="caution">
    <text evidence="2">The sequence shown here is derived from an EMBL/GenBank/DDBJ whole genome shotgun (WGS) entry which is preliminary data.</text>
</comment>
<feature type="region of interest" description="Disordered" evidence="1">
    <location>
        <begin position="238"/>
        <end position="304"/>
    </location>
</feature>
<reference evidence="2" key="1">
    <citation type="journal article" date="2020" name="Fungal Divers.">
        <title>Resolving the Mortierellaceae phylogeny through synthesis of multi-gene phylogenetics and phylogenomics.</title>
        <authorList>
            <person name="Vandepol N."/>
            <person name="Liber J."/>
            <person name="Desiro A."/>
            <person name="Na H."/>
            <person name="Kennedy M."/>
            <person name="Barry K."/>
            <person name="Grigoriev I.V."/>
            <person name="Miller A.N."/>
            <person name="O'Donnell K."/>
            <person name="Stajich J.E."/>
            <person name="Bonito G."/>
        </authorList>
    </citation>
    <scope>NUCLEOTIDE SEQUENCE</scope>
    <source>
        <strain evidence="2">NRRL 28262</strain>
    </source>
</reference>
<evidence type="ECO:0000313" key="3">
    <source>
        <dbReference type="Proteomes" id="UP001194580"/>
    </source>
</evidence>
<feature type="compositionally biased region" description="Polar residues" evidence="1">
    <location>
        <begin position="62"/>
        <end position="74"/>
    </location>
</feature>
<feature type="non-terminal residue" evidence="2">
    <location>
        <position position="304"/>
    </location>
</feature>
<feature type="compositionally biased region" description="Basic residues" evidence="1">
    <location>
        <begin position="98"/>
        <end position="112"/>
    </location>
</feature>
<dbReference type="AlphaFoldDB" id="A0AAD4H1M5"/>
<proteinExistence type="predicted"/>